<keyword evidence="4" id="KW-1003">Cell membrane</keyword>
<reference evidence="16" key="1">
    <citation type="submission" date="2022-01" db="EMBL/GenBank/DDBJ databases">
        <title>Paenibacillus spongiae sp. nov., isolated from marine sponge.</title>
        <authorList>
            <person name="Li Z."/>
            <person name="Zhang M."/>
        </authorList>
    </citation>
    <scope>NUCLEOTIDE SEQUENCE</scope>
    <source>
        <strain evidence="16">PHS-Z3</strain>
    </source>
</reference>
<dbReference type="GO" id="GO:0016301">
    <property type="term" value="F:kinase activity"/>
    <property type="evidence" value="ECO:0007669"/>
    <property type="project" value="UniProtKB-KW"/>
</dbReference>
<evidence type="ECO:0000256" key="3">
    <source>
        <dbReference type="ARBA" id="ARBA00012438"/>
    </source>
</evidence>
<dbReference type="Gene3D" id="6.10.340.10">
    <property type="match status" value="1"/>
</dbReference>
<evidence type="ECO:0000256" key="5">
    <source>
        <dbReference type="ARBA" id="ARBA00022553"/>
    </source>
</evidence>
<organism evidence="16 17">
    <name type="scientific">Paenibacillus spongiae</name>
    <dbReference type="NCBI Taxonomy" id="2909671"/>
    <lineage>
        <taxon>Bacteria</taxon>
        <taxon>Bacillati</taxon>
        <taxon>Bacillota</taxon>
        <taxon>Bacilli</taxon>
        <taxon>Bacillales</taxon>
        <taxon>Paenibacillaceae</taxon>
        <taxon>Paenibacillus</taxon>
    </lineage>
</organism>
<dbReference type="PANTHER" id="PTHR34220">
    <property type="entry name" value="SENSOR HISTIDINE KINASE YPDA"/>
    <property type="match status" value="1"/>
</dbReference>
<evidence type="ECO:0000256" key="11">
    <source>
        <dbReference type="ARBA" id="ARBA00023136"/>
    </source>
</evidence>
<dbReference type="InterPro" id="IPR036890">
    <property type="entry name" value="HATPase_C_sf"/>
</dbReference>
<comment type="subcellular location">
    <subcellularLocation>
        <location evidence="2">Cell membrane</location>
        <topology evidence="2">Multi-pass membrane protein</topology>
    </subcellularLocation>
</comment>
<comment type="catalytic activity">
    <reaction evidence="1">
        <text>ATP + protein L-histidine = ADP + protein N-phospho-L-histidine.</text>
        <dbReference type="EC" id="2.7.13.3"/>
    </reaction>
</comment>
<dbReference type="PRINTS" id="PR00344">
    <property type="entry name" value="BCTRLSENSOR"/>
</dbReference>
<feature type="coiled-coil region" evidence="12">
    <location>
        <begin position="340"/>
        <end position="372"/>
    </location>
</feature>
<dbReference type="Pfam" id="PF02518">
    <property type="entry name" value="HATPase_c"/>
    <property type="match status" value="1"/>
</dbReference>
<dbReference type="PROSITE" id="PS50109">
    <property type="entry name" value="HIS_KIN"/>
    <property type="match status" value="1"/>
</dbReference>
<keyword evidence="13" id="KW-0812">Transmembrane</keyword>
<keyword evidence="7" id="KW-0547">Nucleotide-binding</keyword>
<name>A0ABY5S5R0_9BACL</name>
<dbReference type="EMBL" id="CP091430">
    <property type="protein sequence ID" value="UVI28823.1"/>
    <property type="molecule type" value="Genomic_DNA"/>
</dbReference>
<keyword evidence="11 13" id="KW-0472">Membrane</keyword>
<dbReference type="InterPro" id="IPR005467">
    <property type="entry name" value="His_kinase_dom"/>
</dbReference>
<dbReference type="SMART" id="SM00387">
    <property type="entry name" value="HATPase_c"/>
    <property type="match status" value="1"/>
</dbReference>
<dbReference type="InterPro" id="IPR050640">
    <property type="entry name" value="Bact_2-comp_sensor_kinase"/>
</dbReference>
<dbReference type="InterPro" id="IPR010559">
    <property type="entry name" value="Sig_transdc_His_kin_internal"/>
</dbReference>
<dbReference type="SUPFAM" id="SSF55874">
    <property type="entry name" value="ATPase domain of HSP90 chaperone/DNA topoisomerase II/histidine kinase"/>
    <property type="match status" value="1"/>
</dbReference>
<sequence>MIFDFDWSSLKTRLVVTLLMSTLIPLLLLGAISYLALQNVFQQKIENGIQNTLSQTRVNLENTLSNMEYASLQLSQEGTVGQALSELFSSRRIFEQLQLTTEIQQNMNLVNFTNPYLGVMLYYFSDKKEFRFQNREIRNDFAIESLPLLSKTKGASFFGPHPTGYKYSQNTVFSMIRPIEVSGVKPQSVYVYLETNLLLFEQIISKKQYGMAASHVLLNQNGKVAYSDDPDRFPPESDFASLKTVGDYLFKESSDQGWSIVVAIQKNDFEQEFRAWLLKYGSISLASVALSIALALLVWRTMYRPIRKIMKEIRLISGNKFNSQLNLTHIREFDTVLHEFDRMRSSIRELFAEIEQKERMKARLEVEKLLHQINPHFIHNTLNTIQWIARMNGQDEIDRLVSIFTRVLHYNLGKEGAIVTLNEELAALKDYVALQRIRYDYQFDVRYDIDASLLDQPIPRFILQPLVENALYHGLGDETGVIEVNIATLNGSMNIQVKDNGAGMAEEEVSRLLSHGSEARQAGLGIGLNYVLRMIDVHYGDCGSFQIDSQIGQGTAMTLRLPMAALTK</sequence>
<evidence type="ECO:0000256" key="8">
    <source>
        <dbReference type="ARBA" id="ARBA00022777"/>
    </source>
</evidence>
<evidence type="ECO:0000256" key="12">
    <source>
        <dbReference type="SAM" id="Coils"/>
    </source>
</evidence>
<dbReference type="PANTHER" id="PTHR34220:SF7">
    <property type="entry name" value="SENSOR HISTIDINE KINASE YPDA"/>
    <property type="match status" value="1"/>
</dbReference>
<keyword evidence="12" id="KW-0175">Coiled coil</keyword>
<dbReference type="PROSITE" id="PS50885">
    <property type="entry name" value="HAMP"/>
    <property type="match status" value="1"/>
</dbReference>
<dbReference type="InterPro" id="IPR003594">
    <property type="entry name" value="HATPase_dom"/>
</dbReference>
<keyword evidence="6" id="KW-0808">Transferase</keyword>
<evidence type="ECO:0000256" key="10">
    <source>
        <dbReference type="ARBA" id="ARBA00023012"/>
    </source>
</evidence>
<dbReference type="RefSeq" id="WP_258384911.1">
    <property type="nucleotide sequence ID" value="NZ_CP091430.1"/>
</dbReference>
<keyword evidence="13" id="KW-1133">Transmembrane helix</keyword>
<evidence type="ECO:0000256" key="6">
    <source>
        <dbReference type="ARBA" id="ARBA00022679"/>
    </source>
</evidence>
<evidence type="ECO:0000256" key="13">
    <source>
        <dbReference type="SAM" id="Phobius"/>
    </source>
</evidence>
<keyword evidence="9" id="KW-0067">ATP-binding</keyword>
<dbReference type="Gene3D" id="3.30.565.10">
    <property type="entry name" value="Histidine kinase-like ATPase, C-terminal domain"/>
    <property type="match status" value="1"/>
</dbReference>
<dbReference type="InterPro" id="IPR003660">
    <property type="entry name" value="HAMP_dom"/>
</dbReference>
<keyword evidence="17" id="KW-1185">Reference proteome</keyword>
<feature type="domain" description="Histidine kinase" evidence="14">
    <location>
        <begin position="462"/>
        <end position="565"/>
    </location>
</feature>
<feature type="transmembrane region" description="Helical" evidence="13">
    <location>
        <begin position="12"/>
        <end position="37"/>
    </location>
</feature>
<keyword evidence="8 16" id="KW-0418">Kinase</keyword>
<evidence type="ECO:0000259" key="15">
    <source>
        <dbReference type="PROSITE" id="PS50885"/>
    </source>
</evidence>
<evidence type="ECO:0000256" key="1">
    <source>
        <dbReference type="ARBA" id="ARBA00000085"/>
    </source>
</evidence>
<evidence type="ECO:0000256" key="4">
    <source>
        <dbReference type="ARBA" id="ARBA00022475"/>
    </source>
</evidence>
<dbReference type="Proteomes" id="UP001057877">
    <property type="component" value="Chromosome"/>
</dbReference>
<evidence type="ECO:0000256" key="7">
    <source>
        <dbReference type="ARBA" id="ARBA00022741"/>
    </source>
</evidence>
<feature type="domain" description="HAMP" evidence="15">
    <location>
        <begin position="300"/>
        <end position="352"/>
    </location>
</feature>
<evidence type="ECO:0000313" key="17">
    <source>
        <dbReference type="Proteomes" id="UP001057877"/>
    </source>
</evidence>
<evidence type="ECO:0000259" key="14">
    <source>
        <dbReference type="PROSITE" id="PS50109"/>
    </source>
</evidence>
<dbReference type="Pfam" id="PF06580">
    <property type="entry name" value="His_kinase"/>
    <property type="match status" value="1"/>
</dbReference>
<dbReference type="InterPro" id="IPR004358">
    <property type="entry name" value="Sig_transdc_His_kin-like_C"/>
</dbReference>
<protein>
    <recommendedName>
        <fullName evidence="3">histidine kinase</fullName>
        <ecNumber evidence="3">2.7.13.3</ecNumber>
    </recommendedName>
</protein>
<keyword evidence="5" id="KW-0597">Phosphoprotein</keyword>
<feature type="transmembrane region" description="Helical" evidence="13">
    <location>
        <begin position="276"/>
        <end position="299"/>
    </location>
</feature>
<evidence type="ECO:0000313" key="16">
    <source>
        <dbReference type="EMBL" id="UVI28823.1"/>
    </source>
</evidence>
<evidence type="ECO:0000256" key="9">
    <source>
        <dbReference type="ARBA" id="ARBA00022840"/>
    </source>
</evidence>
<proteinExistence type="predicted"/>
<gene>
    <name evidence="16" type="ORF">L1F29_25785</name>
</gene>
<accession>A0ABY5S5R0</accession>
<keyword evidence="10" id="KW-0902">Two-component regulatory system</keyword>
<dbReference type="EC" id="2.7.13.3" evidence="3"/>
<evidence type="ECO:0000256" key="2">
    <source>
        <dbReference type="ARBA" id="ARBA00004651"/>
    </source>
</evidence>